<dbReference type="Pfam" id="PF01084">
    <property type="entry name" value="Ribosomal_S18"/>
    <property type="match status" value="1"/>
</dbReference>
<dbReference type="Proteomes" id="UP001165740">
    <property type="component" value="Chromosome 9"/>
</dbReference>
<dbReference type="SUPFAM" id="SSF46911">
    <property type="entry name" value="Ribosomal protein S18"/>
    <property type="match status" value="1"/>
</dbReference>
<dbReference type="GO" id="GO:0003735">
    <property type="term" value="F:structural constituent of ribosome"/>
    <property type="evidence" value="ECO:0007669"/>
    <property type="project" value="InterPro"/>
</dbReference>
<name>A0A9U8EIR4_BIOGL</name>
<comment type="similarity">
    <text evidence="1">Belongs to the bacterial ribosomal protein bS18 family.</text>
</comment>
<accession>A0A9U8EIR4</accession>
<evidence type="ECO:0000256" key="2">
    <source>
        <dbReference type="ARBA" id="ARBA00022980"/>
    </source>
</evidence>
<dbReference type="OrthoDB" id="10066799at2759"/>
<protein>
    <submittedName>
        <fullName evidence="5">Uncharacterized protein LOC106073366</fullName>
    </submittedName>
</protein>
<keyword evidence="3" id="KW-0687">Ribonucleoprotein</keyword>
<reference evidence="5" key="1">
    <citation type="submission" date="2025-08" db="UniProtKB">
        <authorList>
            <consortium name="RefSeq"/>
        </authorList>
    </citation>
    <scope>IDENTIFICATION</scope>
</reference>
<dbReference type="AlphaFoldDB" id="A0A9U8EIR4"/>
<dbReference type="Gene3D" id="4.10.640.10">
    <property type="entry name" value="Ribosomal protein S18"/>
    <property type="match status" value="1"/>
</dbReference>
<evidence type="ECO:0000313" key="4">
    <source>
        <dbReference type="Proteomes" id="UP001165740"/>
    </source>
</evidence>
<evidence type="ECO:0000256" key="3">
    <source>
        <dbReference type="ARBA" id="ARBA00023274"/>
    </source>
</evidence>
<dbReference type="PANTHER" id="PTHR13479">
    <property type="entry name" value="30S RIBOSOMAL PROTEIN S18"/>
    <property type="match status" value="1"/>
</dbReference>
<organism evidence="4 5">
    <name type="scientific">Biomphalaria glabrata</name>
    <name type="common">Bloodfluke planorb</name>
    <name type="synonym">Freshwater snail</name>
    <dbReference type="NCBI Taxonomy" id="6526"/>
    <lineage>
        <taxon>Eukaryota</taxon>
        <taxon>Metazoa</taxon>
        <taxon>Spiralia</taxon>
        <taxon>Lophotrochozoa</taxon>
        <taxon>Mollusca</taxon>
        <taxon>Gastropoda</taxon>
        <taxon>Heterobranchia</taxon>
        <taxon>Euthyneura</taxon>
        <taxon>Panpulmonata</taxon>
        <taxon>Hygrophila</taxon>
        <taxon>Lymnaeoidea</taxon>
        <taxon>Planorbidae</taxon>
        <taxon>Biomphalaria</taxon>
    </lineage>
</organism>
<dbReference type="InterPro" id="IPR036870">
    <property type="entry name" value="Ribosomal_bS18_sf"/>
</dbReference>
<keyword evidence="4" id="KW-1185">Reference proteome</keyword>
<dbReference type="PANTHER" id="PTHR13479:SF40">
    <property type="entry name" value="SMALL RIBOSOMAL SUBUNIT PROTEIN BS18M"/>
    <property type="match status" value="1"/>
</dbReference>
<dbReference type="GO" id="GO:0070181">
    <property type="term" value="F:small ribosomal subunit rRNA binding"/>
    <property type="evidence" value="ECO:0007669"/>
    <property type="project" value="TreeGrafter"/>
</dbReference>
<dbReference type="GO" id="GO:0005763">
    <property type="term" value="C:mitochondrial small ribosomal subunit"/>
    <property type="evidence" value="ECO:0007669"/>
    <property type="project" value="TreeGrafter"/>
</dbReference>
<sequence length="194" mass="22191">MAAVVRVLEVTANKTSLASHFMHLFKNTSRNKVHNLKLHTSSSTCSLTLALHQRAHSFNNRNPTKAQPETIASPKTSCKIDFDPLLVQDLLNKMKDDTPLSDMPDPFAKDYHRCFLCRHNVQIDHKNIRLLSQFISPYTGRIYGRAITGLCIPMQKHVASLIKRARFSGYMAYVFKDPKYLQDPQPYDTMAKKQ</sequence>
<proteinExistence type="inferred from homology"/>
<gene>
    <name evidence="5" type="primary">LOC106073366</name>
</gene>
<dbReference type="NCBIfam" id="TIGR00165">
    <property type="entry name" value="S18"/>
    <property type="match status" value="1"/>
</dbReference>
<dbReference type="RefSeq" id="XP_013089351.2">
    <property type="nucleotide sequence ID" value="XM_013233897.2"/>
</dbReference>
<evidence type="ECO:0000256" key="1">
    <source>
        <dbReference type="ARBA" id="ARBA00005589"/>
    </source>
</evidence>
<dbReference type="GeneID" id="106073366"/>
<keyword evidence="2" id="KW-0689">Ribosomal protein</keyword>
<dbReference type="KEGG" id="bgt:106073366"/>
<dbReference type="GO" id="GO:0032543">
    <property type="term" value="P:mitochondrial translation"/>
    <property type="evidence" value="ECO:0007669"/>
    <property type="project" value="TreeGrafter"/>
</dbReference>
<dbReference type="InterPro" id="IPR001648">
    <property type="entry name" value="Ribosomal_bS18"/>
</dbReference>
<evidence type="ECO:0000313" key="5">
    <source>
        <dbReference type="RefSeq" id="XP_013089351.2"/>
    </source>
</evidence>